<dbReference type="STRING" id="394096.DB31_7261"/>
<organism evidence="1 2">
    <name type="scientific">Hyalangium minutum</name>
    <dbReference type="NCBI Taxonomy" id="394096"/>
    <lineage>
        <taxon>Bacteria</taxon>
        <taxon>Pseudomonadati</taxon>
        <taxon>Myxococcota</taxon>
        <taxon>Myxococcia</taxon>
        <taxon>Myxococcales</taxon>
        <taxon>Cystobacterineae</taxon>
        <taxon>Archangiaceae</taxon>
        <taxon>Hyalangium</taxon>
    </lineage>
</organism>
<evidence type="ECO:0000313" key="1">
    <source>
        <dbReference type="EMBL" id="KFE68024.1"/>
    </source>
</evidence>
<dbReference type="EMBL" id="JMCB01000006">
    <property type="protein sequence ID" value="KFE68024.1"/>
    <property type="molecule type" value="Genomic_DNA"/>
</dbReference>
<dbReference type="AlphaFoldDB" id="A0A085WK11"/>
<evidence type="ECO:0008006" key="3">
    <source>
        <dbReference type="Google" id="ProtNLM"/>
    </source>
</evidence>
<keyword evidence="2" id="KW-1185">Reference proteome</keyword>
<gene>
    <name evidence="1" type="ORF">DB31_7261</name>
</gene>
<name>A0A085WK11_9BACT</name>
<comment type="caution">
    <text evidence="1">The sequence shown here is derived from an EMBL/GenBank/DDBJ whole genome shotgun (WGS) entry which is preliminary data.</text>
</comment>
<dbReference type="NCBIfam" id="TIGR02269">
    <property type="entry name" value="TIGR02269 family lipoprotein"/>
    <property type="match status" value="1"/>
</dbReference>
<sequence>MEHLSTSGQVLLARTGGMVLPGPGSSAQRYWGSADGLPLNSNPVFIIPWGPKPPLLPSQKKMLEELEAERRKPHEKHHIFPQEPDLKRWFTRKGINIHEFTMPLLVDVHRRIHHPPPPGGAWNEAWRQYKDSHDNAPKEEIYRYAGQLIYEFELVGPIVPYYRQWTQPPPIGG</sequence>
<dbReference type="InterPro" id="IPR011755">
    <property type="entry name" value="CHP02269_MYXXA"/>
</dbReference>
<evidence type="ECO:0000313" key="2">
    <source>
        <dbReference type="Proteomes" id="UP000028725"/>
    </source>
</evidence>
<dbReference type="Pfam" id="PF09533">
    <property type="entry name" value="DUF2380"/>
    <property type="match status" value="1"/>
</dbReference>
<dbReference type="Proteomes" id="UP000028725">
    <property type="component" value="Unassembled WGS sequence"/>
</dbReference>
<proteinExistence type="predicted"/>
<protein>
    <recommendedName>
        <fullName evidence="3">Lipoprotein</fullName>
    </recommendedName>
</protein>
<reference evidence="1 2" key="1">
    <citation type="submission" date="2014-04" db="EMBL/GenBank/DDBJ databases">
        <title>Genome assembly of Hyalangium minutum DSM 14724.</title>
        <authorList>
            <person name="Sharma G."/>
            <person name="Subramanian S."/>
        </authorList>
    </citation>
    <scope>NUCLEOTIDE SEQUENCE [LARGE SCALE GENOMIC DNA]</scope>
    <source>
        <strain evidence="1 2">DSM 14724</strain>
    </source>
</reference>
<accession>A0A085WK11</accession>